<dbReference type="eggNOG" id="KOG0998">
    <property type="taxonomic scope" value="Eukaryota"/>
</dbReference>
<dbReference type="CDD" id="cd00052">
    <property type="entry name" value="EH"/>
    <property type="match status" value="1"/>
</dbReference>
<evidence type="ECO:0000256" key="14">
    <source>
        <dbReference type="ARBA" id="ARBA00023136"/>
    </source>
</evidence>
<evidence type="ECO:0000256" key="15">
    <source>
        <dbReference type="ARBA" id="ARBA00023203"/>
    </source>
</evidence>
<evidence type="ECO:0000256" key="1">
    <source>
        <dbReference type="ARBA" id="ARBA00004125"/>
    </source>
</evidence>
<dbReference type="RefSeq" id="XP_024326643.1">
    <property type="nucleotide sequence ID" value="XM_024465677.1"/>
</dbReference>
<dbReference type="GO" id="GO:0010008">
    <property type="term" value="C:endosome membrane"/>
    <property type="evidence" value="ECO:0007669"/>
    <property type="project" value="UniProtKB-SubCell"/>
</dbReference>
<evidence type="ECO:0000256" key="18">
    <source>
        <dbReference type="ARBA" id="ARBA00029684"/>
    </source>
</evidence>
<comment type="function">
    <text evidence="17">Component of the PAN1 actin cytoskeleton-regulatory complex required for the internalization of endosomes during actin-coupled endocytosis. The complex links the site of endocytosis to the cell membrane-associated actin cytoskeleton. Mediates uptake of external molecules and vacuolar degradation of plasma membrane proteins. Plays a role in the proper organization of the cell membrane-associated actin cytoskeleton and promotes its destabilization.</text>
</comment>
<evidence type="ECO:0000256" key="9">
    <source>
        <dbReference type="ARBA" id="ARBA00022723"/>
    </source>
</evidence>
<evidence type="ECO:0000256" key="7">
    <source>
        <dbReference type="ARBA" id="ARBA00022490"/>
    </source>
</evidence>
<feature type="region of interest" description="Disordered" evidence="19">
    <location>
        <begin position="233"/>
        <end position="258"/>
    </location>
</feature>
<dbReference type="PROSITE" id="PS00018">
    <property type="entry name" value="EF_HAND_1"/>
    <property type="match status" value="1"/>
</dbReference>
<evidence type="ECO:0000256" key="12">
    <source>
        <dbReference type="ARBA" id="ARBA00022837"/>
    </source>
</evidence>
<keyword evidence="11" id="KW-0967">Endosome</keyword>
<evidence type="ECO:0000256" key="4">
    <source>
        <dbReference type="ARBA" id="ARBA00009909"/>
    </source>
</evidence>
<dbReference type="GO" id="GO:0007015">
    <property type="term" value="P:actin filament organization"/>
    <property type="evidence" value="ECO:0007669"/>
    <property type="project" value="InterPro"/>
</dbReference>
<evidence type="ECO:0000259" key="20">
    <source>
        <dbReference type="PROSITE" id="PS50031"/>
    </source>
</evidence>
<feature type="compositionally biased region" description="Basic and acidic residues" evidence="19">
    <location>
        <begin position="388"/>
        <end position="403"/>
    </location>
</feature>
<evidence type="ECO:0000256" key="3">
    <source>
        <dbReference type="ARBA" id="ARBA00004413"/>
    </source>
</evidence>
<feature type="region of interest" description="Disordered" evidence="19">
    <location>
        <begin position="379"/>
        <end position="403"/>
    </location>
</feature>
<evidence type="ECO:0000256" key="19">
    <source>
        <dbReference type="SAM" id="MobiDB-lite"/>
    </source>
</evidence>
<evidence type="ECO:0000256" key="8">
    <source>
        <dbReference type="ARBA" id="ARBA00022583"/>
    </source>
</evidence>
<keyword evidence="14" id="KW-0472">Membrane</keyword>
<dbReference type="GO" id="GO:0016197">
    <property type="term" value="P:endosomal transport"/>
    <property type="evidence" value="ECO:0007669"/>
    <property type="project" value="TreeGrafter"/>
</dbReference>
<evidence type="ECO:0000256" key="6">
    <source>
        <dbReference type="ARBA" id="ARBA00022475"/>
    </source>
</evidence>
<dbReference type="Proteomes" id="UP000077154">
    <property type="component" value="Unassembled WGS sequence"/>
</dbReference>
<comment type="similarity">
    <text evidence="4">Belongs to the END3 family.</text>
</comment>
<dbReference type="InterPro" id="IPR025604">
    <property type="entry name" value="End3"/>
</dbReference>
<dbReference type="SUPFAM" id="SSF47473">
    <property type="entry name" value="EF-hand"/>
    <property type="match status" value="2"/>
</dbReference>
<proteinExistence type="inferred from homology"/>
<evidence type="ECO:0000256" key="5">
    <source>
        <dbReference type="ARBA" id="ARBA00011159"/>
    </source>
</evidence>
<evidence type="ECO:0000256" key="2">
    <source>
        <dbReference type="ARBA" id="ARBA00004134"/>
    </source>
</evidence>
<evidence type="ECO:0000256" key="13">
    <source>
        <dbReference type="ARBA" id="ARBA00023054"/>
    </source>
</evidence>
<evidence type="ECO:0000256" key="10">
    <source>
        <dbReference type="ARBA" id="ARBA00022737"/>
    </source>
</evidence>
<evidence type="ECO:0000256" key="11">
    <source>
        <dbReference type="ARBA" id="ARBA00022753"/>
    </source>
</evidence>
<dbReference type="EMBL" id="KV441389">
    <property type="protein sequence ID" value="OAF61368.1"/>
    <property type="molecule type" value="Genomic_DNA"/>
</dbReference>
<organism evidence="22">
    <name type="scientific">Pseudogymnoascus destructans</name>
    <dbReference type="NCBI Taxonomy" id="655981"/>
    <lineage>
        <taxon>Eukaryota</taxon>
        <taxon>Fungi</taxon>
        <taxon>Dikarya</taxon>
        <taxon>Ascomycota</taxon>
        <taxon>Pezizomycotina</taxon>
        <taxon>Leotiomycetes</taxon>
        <taxon>Thelebolales</taxon>
        <taxon>Thelebolaceae</taxon>
        <taxon>Pseudogymnoascus</taxon>
    </lineage>
</organism>
<keyword evidence="10" id="KW-0677">Repeat</keyword>
<name>A0A177AH30_9PEZI</name>
<evidence type="ECO:0000256" key="16">
    <source>
        <dbReference type="ARBA" id="ARBA00023212"/>
    </source>
</evidence>
<keyword evidence="6" id="KW-1003">Cell membrane</keyword>
<dbReference type="SMART" id="SM00054">
    <property type="entry name" value="EFh"/>
    <property type="match status" value="1"/>
</dbReference>
<reference evidence="22" key="1">
    <citation type="submission" date="2016-03" db="EMBL/GenBank/DDBJ databases">
        <title>Updated assembly of Pseudogymnoascus destructans, the fungus causing white-nose syndrome of bats.</title>
        <authorList>
            <person name="Palmer J.M."/>
            <person name="Drees K.P."/>
            <person name="Foster J.T."/>
            <person name="Lindner D.L."/>
        </authorList>
    </citation>
    <scope>NUCLEOTIDE SEQUENCE [LARGE SCALE GENOMIC DNA]</scope>
    <source>
        <strain evidence="22">20631-21</strain>
    </source>
</reference>
<dbReference type="GO" id="GO:0030479">
    <property type="term" value="C:actin cortical patch"/>
    <property type="evidence" value="ECO:0007669"/>
    <property type="project" value="UniProtKB-SubCell"/>
</dbReference>
<dbReference type="InterPro" id="IPR000261">
    <property type="entry name" value="EH_dom"/>
</dbReference>
<dbReference type="VEuPathDB" id="FungiDB:GMDG_01394"/>
<dbReference type="GO" id="GO:0003779">
    <property type="term" value="F:actin binding"/>
    <property type="evidence" value="ECO:0007669"/>
    <property type="project" value="UniProtKB-KW"/>
</dbReference>
<gene>
    <name evidence="22" type="primary">END3</name>
    <name evidence="22" type="ORF">VC83_02007</name>
</gene>
<dbReference type="OrthoDB" id="1716625at2759"/>
<dbReference type="PANTHER" id="PTHR11216">
    <property type="entry name" value="EH DOMAIN"/>
    <property type="match status" value="1"/>
</dbReference>
<feature type="domain" description="EH" evidence="20">
    <location>
        <begin position="138"/>
        <end position="226"/>
    </location>
</feature>
<dbReference type="FunFam" id="1.10.238.10:FF:000339">
    <property type="entry name" value="Actin cytoskeleton-regulatory complex protein END3"/>
    <property type="match status" value="1"/>
</dbReference>
<accession>A0A177AH30</accession>
<dbReference type="SMART" id="SM00027">
    <property type="entry name" value="EH"/>
    <property type="match status" value="2"/>
</dbReference>
<dbReference type="AlphaFoldDB" id="A0A177AH30"/>
<keyword evidence="8" id="KW-0254">Endocytosis</keyword>
<dbReference type="PROSITE" id="PS50222">
    <property type="entry name" value="EF_HAND_2"/>
    <property type="match status" value="1"/>
</dbReference>
<dbReference type="Gene3D" id="1.10.238.10">
    <property type="entry name" value="EF-hand"/>
    <property type="match status" value="2"/>
</dbReference>
<keyword evidence="15" id="KW-0009">Actin-binding</keyword>
<keyword evidence="9" id="KW-0479">Metal-binding</keyword>
<dbReference type="GO" id="GO:0005886">
    <property type="term" value="C:plasma membrane"/>
    <property type="evidence" value="ECO:0007669"/>
    <property type="project" value="UniProtKB-SubCell"/>
</dbReference>
<comment type="subunit">
    <text evidence="5">Component of the PAN1 actin cytoskeleton-regulatory complex.</text>
</comment>
<evidence type="ECO:0000259" key="21">
    <source>
        <dbReference type="PROSITE" id="PS50222"/>
    </source>
</evidence>
<evidence type="ECO:0000256" key="17">
    <source>
        <dbReference type="ARBA" id="ARBA00025194"/>
    </source>
</evidence>
<feature type="region of interest" description="Disordered" evidence="19">
    <location>
        <begin position="345"/>
        <end position="365"/>
    </location>
</feature>
<keyword evidence="13" id="KW-0175">Coiled coil</keyword>
<dbReference type="Pfam" id="PF12763">
    <property type="entry name" value="EH"/>
    <property type="match status" value="1"/>
</dbReference>
<keyword evidence="7" id="KW-0963">Cytoplasm</keyword>
<dbReference type="GO" id="GO:0005509">
    <property type="term" value="F:calcium ion binding"/>
    <property type="evidence" value="ECO:0007669"/>
    <property type="project" value="InterPro"/>
</dbReference>
<dbReference type="PROSITE" id="PS50031">
    <property type="entry name" value="EH"/>
    <property type="match status" value="2"/>
</dbReference>
<dbReference type="InterPro" id="IPR018247">
    <property type="entry name" value="EF_Hand_1_Ca_BS"/>
</dbReference>
<feature type="domain" description="EH" evidence="20">
    <location>
        <begin position="9"/>
        <end position="99"/>
    </location>
</feature>
<comment type="subcellular location">
    <subcellularLocation>
        <location evidence="3">Cell membrane</location>
        <topology evidence="3">Peripheral membrane protein</topology>
        <orientation evidence="3">Cytoplasmic side</orientation>
    </subcellularLocation>
    <subcellularLocation>
        <location evidence="2">Cytoplasm</location>
        <location evidence="2">Cytoskeleton</location>
        <location evidence="2">Actin patch</location>
    </subcellularLocation>
    <subcellularLocation>
        <location evidence="1">Endosome membrane</location>
        <topology evidence="1">Peripheral membrane protein</topology>
        <orientation evidence="1">Cytoplasmic side</orientation>
    </subcellularLocation>
</comment>
<keyword evidence="12" id="KW-0106">Calcium</keyword>
<dbReference type="InterPro" id="IPR011992">
    <property type="entry name" value="EF-hand-dom_pair"/>
</dbReference>
<feature type="domain" description="EF-hand" evidence="21">
    <location>
        <begin position="41"/>
        <end position="76"/>
    </location>
</feature>
<dbReference type="Pfam" id="PF12761">
    <property type="entry name" value="End3"/>
    <property type="match status" value="1"/>
</dbReference>
<sequence>MAKRIEQQEIEKYWEIFASLSHGGTHLTGSQAAPVLKNSQLNDDKLERIWDLADVDNDGSLDFEEFCVAMRLIFDIVNGEYADVPGSLPDWLVPESKAHLVQANRALTGRQVQFEKVEDEDETMGLKDGFDWYMSPSDRSKYEEIYSANRDGRGEISFDTLEPLYSSLDVPDTDVKSAWNLINPNANSTISKDATLAFLHILNNRHEGFRIPRNVPPSLRASFERNQIDYQVDNQRSGSPAQKWGSAGGEETSTGRKAKFGDTYLSRLGVGGKSSYRPAGTDFSKTKTTEDWEEVRLKKQLAELEAKVDKVEAASAKRHGGRRDTKPALVKRELEQLLDYKRRELREMESGEGKGKEGAGLKGVSEEIEAVKEQVDGLGAHLRSRQSALEDLRQRVEDEKAGR</sequence>
<dbReference type="GO" id="GO:0006897">
    <property type="term" value="P:endocytosis"/>
    <property type="evidence" value="ECO:0007669"/>
    <property type="project" value="UniProtKB-KW"/>
</dbReference>
<evidence type="ECO:0000313" key="22">
    <source>
        <dbReference type="EMBL" id="OAF61368.1"/>
    </source>
</evidence>
<protein>
    <recommendedName>
        <fullName evidence="18">Endocytosis protein 3</fullName>
    </recommendedName>
</protein>
<feature type="compositionally biased region" description="Basic and acidic residues" evidence="19">
    <location>
        <begin position="345"/>
        <end position="359"/>
    </location>
</feature>
<keyword evidence="16" id="KW-0206">Cytoskeleton</keyword>
<dbReference type="InterPro" id="IPR002048">
    <property type="entry name" value="EF_hand_dom"/>
</dbReference>
<dbReference type="GeneID" id="36285093"/>